<evidence type="ECO:0000313" key="3">
    <source>
        <dbReference type="Proteomes" id="UP000479190"/>
    </source>
</evidence>
<keyword evidence="3" id="KW-1185">Reference proteome</keyword>
<name>A0A6H5J0U6_9HYME</name>
<evidence type="ECO:0000313" key="2">
    <source>
        <dbReference type="EMBL" id="CAB0041718.1"/>
    </source>
</evidence>
<sequence>MSQHPHESLFAKSSDFETQESETNQSFAENDGSNDDHANYQQTTAESQNYNDYFLPSSLNNQQVIAASDEEHLGLMNTRHERARPRVVRYRDVEIANIVLERALPTICVGTSKSLKNRRCWELANSIAFVLVMFNLSSF</sequence>
<dbReference type="Proteomes" id="UP000479190">
    <property type="component" value="Unassembled WGS sequence"/>
</dbReference>
<reference evidence="2 3" key="1">
    <citation type="submission" date="2020-02" db="EMBL/GenBank/DDBJ databases">
        <authorList>
            <person name="Ferguson B K."/>
        </authorList>
    </citation>
    <scope>NUCLEOTIDE SEQUENCE [LARGE SCALE GENOMIC DNA]</scope>
</reference>
<feature type="region of interest" description="Disordered" evidence="1">
    <location>
        <begin position="1"/>
        <end position="45"/>
    </location>
</feature>
<organism evidence="2 3">
    <name type="scientific">Trichogramma brassicae</name>
    <dbReference type="NCBI Taxonomy" id="86971"/>
    <lineage>
        <taxon>Eukaryota</taxon>
        <taxon>Metazoa</taxon>
        <taxon>Ecdysozoa</taxon>
        <taxon>Arthropoda</taxon>
        <taxon>Hexapoda</taxon>
        <taxon>Insecta</taxon>
        <taxon>Pterygota</taxon>
        <taxon>Neoptera</taxon>
        <taxon>Endopterygota</taxon>
        <taxon>Hymenoptera</taxon>
        <taxon>Apocrita</taxon>
        <taxon>Proctotrupomorpha</taxon>
        <taxon>Chalcidoidea</taxon>
        <taxon>Trichogrammatidae</taxon>
        <taxon>Trichogramma</taxon>
    </lineage>
</organism>
<dbReference type="AlphaFoldDB" id="A0A6H5J0U6"/>
<gene>
    <name evidence="2" type="ORF">TBRA_LOCUS13377</name>
</gene>
<accession>A0A6H5J0U6</accession>
<protein>
    <submittedName>
        <fullName evidence="2">Uncharacterized protein</fullName>
    </submittedName>
</protein>
<dbReference type="EMBL" id="CADCXV010001128">
    <property type="protein sequence ID" value="CAB0041718.1"/>
    <property type="molecule type" value="Genomic_DNA"/>
</dbReference>
<proteinExistence type="predicted"/>
<evidence type="ECO:0000256" key="1">
    <source>
        <dbReference type="SAM" id="MobiDB-lite"/>
    </source>
</evidence>